<name>A0A078MHC1_9MICC</name>
<accession>A0A078MHC1</accession>
<proteinExistence type="predicted"/>
<gene>
    <name evidence="2" type="ORF">BN1051_00109</name>
</gene>
<reference evidence="2" key="1">
    <citation type="submission" date="2014-07" db="EMBL/GenBank/DDBJ databases">
        <authorList>
            <person name="Urmite Genomes Urmite Genomes"/>
        </authorList>
    </citation>
    <scope>NUCLEOTIDE SEQUENCE</scope>
    <source>
        <strain evidence="2">11W110_air</strain>
    </source>
</reference>
<dbReference type="PATRIC" id="fig|1461584.3.peg.104"/>
<feature type="transmembrane region" description="Helical" evidence="1">
    <location>
        <begin position="99"/>
        <end position="119"/>
    </location>
</feature>
<dbReference type="EMBL" id="LN483070">
    <property type="protein sequence ID" value="CEA06748.1"/>
    <property type="molecule type" value="Genomic_DNA"/>
</dbReference>
<dbReference type="AlphaFoldDB" id="A0A078MHC1"/>
<sequence>MDGGKRIMRKQRVQGEDAGVYVQHREALERGETRHLFRTAAGDLHSYAPEELGFPPEGAPHRNRPTTWRMGLLIVSFHAAAIIFGLLVFLLPMRDGETLNWWLLAFVVVAFASTGYTTFRYTREHYRAEKLRKERGVPTPARSAEVMVHDS</sequence>
<keyword evidence="1" id="KW-0472">Membrane</keyword>
<keyword evidence="1" id="KW-0812">Transmembrane</keyword>
<keyword evidence="1" id="KW-1133">Transmembrane helix</keyword>
<evidence type="ECO:0000256" key="1">
    <source>
        <dbReference type="SAM" id="Phobius"/>
    </source>
</evidence>
<protein>
    <submittedName>
        <fullName evidence="2">Uncharacterized protein</fullName>
    </submittedName>
</protein>
<feature type="transmembrane region" description="Helical" evidence="1">
    <location>
        <begin position="72"/>
        <end position="93"/>
    </location>
</feature>
<organism evidence="2">
    <name type="scientific">Arthrobacter saudimassiliensis</name>
    <dbReference type="NCBI Taxonomy" id="1461584"/>
    <lineage>
        <taxon>Bacteria</taxon>
        <taxon>Bacillati</taxon>
        <taxon>Actinomycetota</taxon>
        <taxon>Actinomycetes</taxon>
        <taxon>Micrococcales</taxon>
        <taxon>Micrococcaceae</taxon>
        <taxon>Arthrobacter</taxon>
    </lineage>
</organism>
<evidence type="ECO:0000313" key="2">
    <source>
        <dbReference type="EMBL" id="CEA06748.1"/>
    </source>
</evidence>